<comment type="caution">
    <text evidence="1">The sequence shown here is derived from an EMBL/GenBank/DDBJ whole genome shotgun (WGS) entry which is preliminary data.</text>
</comment>
<gene>
    <name evidence="1" type="ORF">GCM10008961_31460</name>
</gene>
<proteinExistence type="predicted"/>
<dbReference type="Proteomes" id="UP000620633">
    <property type="component" value="Unassembled WGS sequence"/>
</dbReference>
<keyword evidence="2" id="KW-1185">Reference proteome</keyword>
<dbReference type="RefSeq" id="WP_189103300.1">
    <property type="nucleotide sequence ID" value="NZ_BMQO01000021.1"/>
</dbReference>
<evidence type="ECO:0000313" key="2">
    <source>
        <dbReference type="Proteomes" id="UP000620633"/>
    </source>
</evidence>
<organism evidence="1 2">
    <name type="scientific">Deinococcus knuensis</name>
    <dbReference type="NCBI Taxonomy" id="1837380"/>
    <lineage>
        <taxon>Bacteria</taxon>
        <taxon>Thermotogati</taxon>
        <taxon>Deinococcota</taxon>
        <taxon>Deinococci</taxon>
        <taxon>Deinococcales</taxon>
        <taxon>Deinococcaceae</taxon>
        <taxon>Deinococcus</taxon>
    </lineage>
</organism>
<sequence length="404" mass="44751">MRFDHHLSRAFQQQLQATAQKMRDWDAQALIDEHAAQDIATRIQFFDHAPGAPPLSFTGVDGSGEYPLLTYADAFVYLTTAHAATYTTHLNAGLKEHTAPQSLVNLAWLPGSQDVARPEVLAAFEAMTGESITDTIEGSDYRLMNPRHARLSTQDLVDGLVIPPASDSGNHAIQLRTVGELGAARRALAGGHTDYLLYDSTLALPLFRSASSLFLEHLKRRVCVQAREQGAAFVALSKSPGLPGMDDIERLALNRARADVDAQASVAEHWFLRLPIPDVDDWSFPPADGRTVPPPGAVSYLVRFHRNTGVLRIDLDRTYWQTHLHADTDAQTRARERRLFEHLDYAGHDQRAYGYPYPIKAAHDHASLTGTERHAFRSQLIDAAVKTGMNRNLFRNASGLTGHR</sequence>
<evidence type="ECO:0008006" key="3">
    <source>
        <dbReference type="Google" id="ProtNLM"/>
    </source>
</evidence>
<evidence type="ECO:0000313" key="1">
    <source>
        <dbReference type="EMBL" id="GGS37605.1"/>
    </source>
</evidence>
<accession>A0ABQ2SUZ9</accession>
<name>A0ABQ2SUZ9_9DEIO</name>
<reference evidence="2" key="1">
    <citation type="journal article" date="2019" name="Int. J. Syst. Evol. Microbiol.">
        <title>The Global Catalogue of Microorganisms (GCM) 10K type strain sequencing project: providing services to taxonomists for standard genome sequencing and annotation.</title>
        <authorList>
            <consortium name="The Broad Institute Genomics Platform"/>
            <consortium name="The Broad Institute Genome Sequencing Center for Infectious Disease"/>
            <person name="Wu L."/>
            <person name="Ma J."/>
        </authorList>
    </citation>
    <scope>NUCLEOTIDE SEQUENCE [LARGE SCALE GENOMIC DNA]</scope>
    <source>
        <strain evidence="2">JCM 31406</strain>
    </source>
</reference>
<dbReference type="EMBL" id="BMQO01000021">
    <property type="protein sequence ID" value="GGS37605.1"/>
    <property type="molecule type" value="Genomic_DNA"/>
</dbReference>
<protein>
    <recommendedName>
        <fullName evidence="3">NurA domain-containing protein</fullName>
    </recommendedName>
</protein>